<reference evidence="1" key="1">
    <citation type="submission" date="2018-07" db="EMBL/GenBank/DDBJ databases">
        <authorList>
            <person name="Wilson K.M."/>
            <person name="Ely B."/>
        </authorList>
    </citation>
    <scope>NUCLEOTIDE SEQUENCE</scope>
</reference>
<organism evidence="1 2">
    <name type="scientific">Caulobacter phage CcrSC</name>
    <dbReference type="NCBI Taxonomy" id="2283272"/>
    <lineage>
        <taxon>Viruses</taxon>
        <taxon>Duplodnaviria</taxon>
        <taxon>Heunggongvirae</taxon>
        <taxon>Uroviricota</taxon>
        <taxon>Caudoviricetes</taxon>
        <taxon>Jeanschmidtviridae</taxon>
        <taxon>Bertelyvirus</taxon>
        <taxon>Bertelyvirus SC</taxon>
    </lineage>
</organism>
<keyword evidence="2" id="KW-1185">Reference proteome</keyword>
<gene>
    <name evidence="1" type="ORF">CcrSC_gp337</name>
</gene>
<protein>
    <submittedName>
        <fullName evidence="1">Uncharacterized protein</fullName>
    </submittedName>
</protein>
<reference evidence="1" key="2">
    <citation type="submission" date="2021-07" db="EMBL/GenBank/DDBJ databases">
        <title>Giant CbK-like Caulobacter bacteriophages have genetically divergent genomes.</title>
        <authorList>
            <person name="Wilson K."/>
            <person name="Ely B."/>
        </authorList>
    </citation>
    <scope>NUCLEOTIDE SEQUENCE</scope>
</reference>
<dbReference type="Proteomes" id="UP000259683">
    <property type="component" value="Segment"/>
</dbReference>
<evidence type="ECO:0000313" key="1">
    <source>
        <dbReference type="EMBL" id="AXQ69919.1"/>
    </source>
</evidence>
<accession>A0A385EGL2</accession>
<proteinExistence type="predicted"/>
<dbReference type="EMBL" id="MH588547">
    <property type="protein sequence ID" value="AXQ69919.1"/>
    <property type="molecule type" value="Genomic_DNA"/>
</dbReference>
<sequence length="68" mass="7471">MAILATMPKKAVLVIGGECVAGLTLQRGRVRDGYYNQHFKPHEDGRIQAVRFTTVTELSTGEVTEVPL</sequence>
<evidence type="ECO:0000313" key="2">
    <source>
        <dbReference type="Proteomes" id="UP000259683"/>
    </source>
</evidence>
<name>A0A385EGL2_9CAUD</name>